<dbReference type="EMBL" id="CM023470">
    <property type="protein sequence ID" value="KAH7980029.1"/>
    <property type="molecule type" value="Genomic_DNA"/>
</dbReference>
<proteinExistence type="predicted"/>
<keyword evidence="2" id="KW-1185">Reference proteome</keyword>
<name>A0ACB8DZQ7_DERSI</name>
<organism evidence="1 2">
    <name type="scientific">Dermacentor silvarum</name>
    <name type="common">Tick</name>
    <dbReference type="NCBI Taxonomy" id="543639"/>
    <lineage>
        <taxon>Eukaryota</taxon>
        <taxon>Metazoa</taxon>
        <taxon>Ecdysozoa</taxon>
        <taxon>Arthropoda</taxon>
        <taxon>Chelicerata</taxon>
        <taxon>Arachnida</taxon>
        <taxon>Acari</taxon>
        <taxon>Parasitiformes</taxon>
        <taxon>Ixodida</taxon>
        <taxon>Ixodoidea</taxon>
        <taxon>Ixodidae</taxon>
        <taxon>Rhipicephalinae</taxon>
        <taxon>Dermacentor</taxon>
    </lineage>
</organism>
<comment type="caution">
    <text evidence="1">The sequence shown here is derived from an EMBL/GenBank/DDBJ whole genome shotgun (WGS) entry which is preliminary data.</text>
</comment>
<accession>A0ACB8DZQ7</accession>
<dbReference type="Proteomes" id="UP000821865">
    <property type="component" value="Chromosome 1"/>
</dbReference>
<protein>
    <submittedName>
        <fullName evidence="1">Uncharacterized protein</fullName>
    </submittedName>
</protein>
<gene>
    <name evidence="1" type="ORF">HPB49_012785</name>
</gene>
<reference evidence="1" key="1">
    <citation type="submission" date="2020-05" db="EMBL/GenBank/DDBJ databases">
        <title>Large-scale comparative analyses of tick genomes elucidate their genetic diversity and vector capacities.</title>
        <authorList>
            <person name="Jia N."/>
            <person name="Wang J."/>
            <person name="Shi W."/>
            <person name="Du L."/>
            <person name="Sun Y."/>
            <person name="Zhan W."/>
            <person name="Jiang J."/>
            <person name="Wang Q."/>
            <person name="Zhang B."/>
            <person name="Ji P."/>
            <person name="Sakyi L.B."/>
            <person name="Cui X."/>
            <person name="Yuan T."/>
            <person name="Jiang B."/>
            <person name="Yang W."/>
            <person name="Lam T.T.-Y."/>
            <person name="Chang Q."/>
            <person name="Ding S."/>
            <person name="Wang X."/>
            <person name="Zhu J."/>
            <person name="Ruan X."/>
            <person name="Zhao L."/>
            <person name="Wei J."/>
            <person name="Que T."/>
            <person name="Du C."/>
            <person name="Cheng J."/>
            <person name="Dai P."/>
            <person name="Han X."/>
            <person name="Huang E."/>
            <person name="Gao Y."/>
            <person name="Liu J."/>
            <person name="Shao H."/>
            <person name="Ye R."/>
            <person name="Li L."/>
            <person name="Wei W."/>
            <person name="Wang X."/>
            <person name="Wang C."/>
            <person name="Yang T."/>
            <person name="Huo Q."/>
            <person name="Li W."/>
            <person name="Guo W."/>
            <person name="Chen H."/>
            <person name="Zhou L."/>
            <person name="Ni X."/>
            <person name="Tian J."/>
            <person name="Zhou Y."/>
            <person name="Sheng Y."/>
            <person name="Liu T."/>
            <person name="Pan Y."/>
            <person name="Xia L."/>
            <person name="Li J."/>
            <person name="Zhao F."/>
            <person name="Cao W."/>
        </authorList>
    </citation>
    <scope>NUCLEOTIDE SEQUENCE</scope>
    <source>
        <strain evidence="1">Dsil-2018</strain>
    </source>
</reference>
<evidence type="ECO:0000313" key="1">
    <source>
        <dbReference type="EMBL" id="KAH7980029.1"/>
    </source>
</evidence>
<sequence length="274" mass="30593">MCGSVVEIRGDDMARFDWYFVRERLIQPCVDAHLRVFDKAIERLNQINYTVTLEATQAFKIHNVGVKRATITAENDVLEKYHLKRMCVSPNAAIHNTLGGTIFREPKVCRNIPPVVKQWCKPIVIARHAFDYQRNGKDFVVLGPGIQIKYSPAMGAPYNLDVIYYVAVRLLLLALAHAALPTIAECDLACPGSSKQSFGGRMEAYVLRILQEEACSTVDYPACGFAPLGYSPHCHLLDMPPYPVTTPKSNYAEHDGDTLAAPTSSSCLWRLHAR</sequence>
<evidence type="ECO:0000313" key="2">
    <source>
        <dbReference type="Proteomes" id="UP000821865"/>
    </source>
</evidence>